<keyword evidence="3" id="KW-1185">Reference proteome</keyword>
<dbReference type="Proteomes" id="UP000698222">
    <property type="component" value="Unassembled WGS sequence"/>
</dbReference>
<feature type="compositionally biased region" description="Basic and acidic residues" evidence="1">
    <location>
        <begin position="51"/>
        <end position="63"/>
    </location>
</feature>
<reference evidence="2 3" key="1">
    <citation type="submission" date="2021-03" db="EMBL/GenBank/DDBJ databases">
        <title>Sequencing the genomes of 1000 actinobacteria strains.</title>
        <authorList>
            <person name="Klenk H.-P."/>
        </authorList>
    </citation>
    <scope>NUCLEOTIDE SEQUENCE [LARGE SCALE GENOMIC DNA]</scope>
    <source>
        <strain evidence="2 3">DSM 14564</strain>
    </source>
</reference>
<accession>A0ABS4YP51</accession>
<dbReference type="RefSeq" id="WP_209893424.1">
    <property type="nucleotide sequence ID" value="NZ_BAAAJV010000041.1"/>
</dbReference>
<proteinExistence type="predicted"/>
<dbReference type="EMBL" id="JAGIOC010000001">
    <property type="protein sequence ID" value="MBP2410187.1"/>
    <property type="molecule type" value="Genomic_DNA"/>
</dbReference>
<feature type="region of interest" description="Disordered" evidence="1">
    <location>
        <begin position="44"/>
        <end position="87"/>
    </location>
</feature>
<comment type="caution">
    <text evidence="2">The sequence shown here is derived from an EMBL/GenBank/DDBJ whole genome shotgun (WGS) entry which is preliminary data.</text>
</comment>
<sequence>MPEGDQMGVFFMRRAEREELRLTATSARDAARTATDAMRVATDAMKNASRLHAETEERLRTEADAATAPPSPDGSTAAPASKPVRNSPERASWWERWGKESLAVVTAVATLLTLVFVALQARAASTSANAAQEQTRAALAEMESRTRAADREFLSGIRISNDPEGVLISNTTSMTLPSVAYWYLQNTGGSLDEVEGAIGGIPLCSTVHVPWAHLEESRPNQDDAPAEQFAHDASAAAELHLAVQAPSGAWFLMGASGSLYSIDIAEPTAAETSRAVPQKEWPDENPAGTATYPYEVADVALEALHQADLHHTAPDTYREGADEVSTFTADPIIGSGDAVTTQSTPTTVVLHDESCT</sequence>
<name>A0ABS4YP51_9MICO</name>
<evidence type="ECO:0000256" key="1">
    <source>
        <dbReference type="SAM" id="MobiDB-lite"/>
    </source>
</evidence>
<gene>
    <name evidence="2" type="ORF">JOF44_003090</name>
</gene>
<organism evidence="2 3">
    <name type="scientific">Brachybacterium fresconis</name>
    <dbReference type="NCBI Taxonomy" id="173363"/>
    <lineage>
        <taxon>Bacteria</taxon>
        <taxon>Bacillati</taxon>
        <taxon>Actinomycetota</taxon>
        <taxon>Actinomycetes</taxon>
        <taxon>Micrococcales</taxon>
        <taxon>Dermabacteraceae</taxon>
        <taxon>Brachybacterium</taxon>
    </lineage>
</organism>
<evidence type="ECO:0000313" key="3">
    <source>
        <dbReference type="Proteomes" id="UP000698222"/>
    </source>
</evidence>
<protein>
    <submittedName>
        <fullName evidence="2">Type II secretory pathway pseudopilin PulG</fullName>
    </submittedName>
</protein>
<evidence type="ECO:0000313" key="2">
    <source>
        <dbReference type="EMBL" id="MBP2410187.1"/>
    </source>
</evidence>